<organism evidence="4">
    <name type="scientific">Neodiprion lecontei</name>
    <name type="common">Redheaded pine sawfly</name>
    <dbReference type="NCBI Taxonomy" id="441921"/>
    <lineage>
        <taxon>Eukaryota</taxon>
        <taxon>Metazoa</taxon>
        <taxon>Ecdysozoa</taxon>
        <taxon>Arthropoda</taxon>
        <taxon>Hexapoda</taxon>
        <taxon>Insecta</taxon>
        <taxon>Pterygota</taxon>
        <taxon>Neoptera</taxon>
        <taxon>Endopterygota</taxon>
        <taxon>Hymenoptera</taxon>
        <taxon>Tenthredinoidea</taxon>
        <taxon>Diprionidae</taxon>
        <taxon>Diprioninae</taxon>
        <taxon>Neodiprion</taxon>
    </lineage>
</organism>
<dbReference type="GeneID" id="107224967"/>
<dbReference type="InterPro" id="IPR024574">
    <property type="entry name" value="ELMO_ARM"/>
</dbReference>
<accession>A0A6J0C0F3</accession>
<dbReference type="Gene3D" id="1.25.10.10">
    <property type="entry name" value="Leucine-rich Repeat Variant"/>
    <property type="match status" value="1"/>
</dbReference>
<evidence type="ECO:0000313" key="3">
    <source>
        <dbReference type="Proteomes" id="UP000829291"/>
    </source>
</evidence>
<dbReference type="Pfam" id="PF11841">
    <property type="entry name" value="ELMO_ARM"/>
    <property type="match status" value="1"/>
</dbReference>
<dbReference type="SUPFAM" id="SSF50729">
    <property type="entry name" value="PH domain-like"/>
    <property type="match status" value="1"/>
</dbReference>
<keyword evidence="3" id="KW-1185">Reference proteome</keyword>
<protein>
    <submittedName>
        <fullName evidence="4">Engulfment and cell motility protein 1</fullName>
    </submittedName>
</protein>
<gene>
    <name evidence="4" type="primary">LOC107224967</name>
</gene>
<dbReference type="InterPro" id="IPR001849">
    <property type="entry name" value="PH_domain"/>
</dbReference>
<dbReference type="InterPro" id="IPR016024">
    <property type="entry name" value="ARM-type_fold"/>
</dbReference>
<dbReference type="SUPFAM" id="SSF48371">
    <property type="entry name" value="ARM repeat"/>
    <property type="match status" value="1"/>
</dbReference>
<feature type="domain" description="PH" evidence="2">
    <location>
        <begin position="560"/>
        <end position="678"/>
    </location>
</feature>
<dbReference type="Pfam" id="PF16457">
    <property type="entry name" value="PH_12"/>
    <property type="match status" value="1"/>
</dbReference>
<reference evidence="4" key="1">
    <citation type="submission" date="2025-08" db="UniProtKB">
        <authorList>
            <consortium name="RefSeq"/>
        </authorList>
    </citation>
    <scope>IDENTIFICATION</scope>
    <source>
        <tissue evidence="4">Thorax and Abdomen</tissue>
    </source>
</reference>
<dbReference type="InterPro" id="IPR011989">
    <property type="entry name" value="ARM-like"/>
</dbReference>
<sequence length="734" mass="81784">MPDSIVSVAVAIGNDQTLVKMDRSLPLDEIIADLCVNHGLIGECHKYALQIARPSPKAEDQTISNRYVTPELISQVLDGTELRLVFSAATTVRLLFEVITDERGSKRKSALQKLANACEDPEFARCFVEVEGPSMIVEKLKVAAAGEITAALACLRLSMQHGYLDQLCHVGIDRVVAEIAGPGESEALREALLIACLVIARSEPEHGERLRAALTTTEILTLVKGRSPGVQLAVLGLVNAILLSSESPRREEDLKALADSQWRQLIFRHVLGSGQRNAGDELAHQLHVLQTMLLNSILGQSQETLVENDDENGKIPSFWRRVSTETILESVESMPSTPELSRQGSTITLDEVTQTYMPSMPLPSPKPPPTLKRYFSYMSDSSNDTISHLTPNCLEYFSQKYHDSFVLAKEEAELLSDLNHVAQNVVDVLCTVLRVGTSHERTSTRYCPLFFSARDAFFEELFCHAIWTLGKTVRDLRTREPEDHLIALRVLHRQLKDALDARPTTLSALAENLKETSAAHVQELWAAERQAKFENLLQKHPAIDDLRNDIRPKAARLVTLQRLNALKAGHKFSKHFDTLKAQKAKNWWFVHLSDDERVLIYGDWDSESQPYSNLHKRISVASATGLATGKRCPHAKGRKYPTDKTFFSLLHEGGSLDFIAPNKEIYNLWTDGLTALLGRPVLSAAFHEDVDMIVDMEVRLRLLDLGDAPTPVPMDPPPLPSPPANYEFCDESLV</sequence>
<dbReference type="InterPro" id="IPR011993">
    <property type="entry name" value="PH-like_dom_sf"/>
</dbReference>
<dbReference type="InParanoid" id="A0A6J0C0F3"/>
<dbReference type="OrthoDB" id="28413at2759"/>
<name>A0A6J0C0F3_NEOLC</name>
<dbReference type="Gene3D" id="2.30.29.30">
    <property type="entry name" value="Pleckstrin-homology domain (PH domain)/Phosphotyrosine-binding domain (PTB)"/>
    <property type="match status" value="1"/>
</dbReference>
<dbReference type="RefSeq" id="XP_015520736.2">
    <property type="nucleotide sequence ID" value="XM_015665250.2"/>
</dbReference>
<evidence type="ECO:0000313" key="4">
    <source>
        <dbReference type="RefSeq" id="XP_015520736.2"/>
    </source>
</evidence>
<dbReference type="Proteomes" id="UP000829291">
    <property type="component" value="Chromosome 3"/>
</dbReference>
<evidence type="ECO:0000259" key="2">
    <source>
        <dbReference type="Pfam" id="PF16457"/>
    </source>
</evidence>
<proteinExistence type="predicted"/>
<dbReference type="AlphaFoldDB" id="A0A6J0C0F3"/>
<dbReference type="KEGG" id="nlo:107224967"/>
<evidence type="ECO:0000259" key="1">
    <source>
        <dbReference type="Pfam" id="PF11841"/>
    </source>
</evidence>
<feature type="domain" description="ELMO armadillo-like helical" evidence="1">
    <location>
        <begin position="122"/>
        <end position="270"/>
    </location>
</feature>